<protein>
    <submittedName>
        <fullName evidence="4">Ribulose bisphosphate carboxylase small chain</fullName>
        <ecNumber evidence="4">4.1.1.39</ecNumber>
    </submittedName>
</protein>
<dbReference type="CDD" id="cd03527">
    <property type="entry name" value="RuBisCO_small"/>
    <property type="match status" value="1"/>
</dbReference>
<dbReference type="EC" id="4.1.1.39" evidence="4"/>
<dbReference type="AlphaFoldDB" id="A0A3B1AKM5"/>
<dbReference type="HAMAP" id="MF_00859">
    <property type="entry name" value="RuBisCO_S_bact"/>
    <property type="match status" value="1"/>
</dbReference>
<dbReference type="SUPFAM" id="SSF55239">
    <property type="entry name" value="RuBisCO, small subunit"/>
    <property type="match status" value="1"/>
</dbReference>
<dbReference type="SMART" id="SM00961">
    <property type="entry name" value="RuBisCO_small"/>
    <property type="match status" value="1"/>
</dbReference>
<evidence type="ECO:0000256" key="2">
    <source>
        <dbReference type="ARBA" id="ARBA00023300"/>
    </source>
</evidence>
<evidence type="ECO:0000313" key="4">
    <source>
        <dbReference type="EMBL" id="VAX00414.1"/>
    </source>
</evidence>
<keyword evidence="2" id="KW-0120">Carbon dioxide fixation</keyword>
<reference evidence="4" key="1">
    <citation type="submission" date="2018-06" db="EMBL/GenBank/DDBJ databases">
        <authorList>
            <person name="Zhirakovskaya E."/>
        </authorList>
    </citation>
    <scope>NUCLEOTIDE SEQUENCE</scope>
</reference>
<accession>A0A3B1AKM5</accession>
<dbReference type="GO" id="GO:0019253">
    <property type="term" value="P:reductive pentose-phosphate cycle"/>
    <property type="evidence" value="ECO:0007669"/>
    <property type="project" value="UniProtKB-KW"/>
</dbReference>
<dbReference type="InterPro" id="IPR024681">
    <property type="entry name" value="RuBisCO_ssu"/>
</dbReference>
<evidence type="ECO:0000256" key="1">
    <source>
        <dbReference type="ARBA" id="ARBA00022567"/>
    </source>
</evidence>
<dbReference type="Pfam" id="PF00101">
    <property type="entry name" value="RuBisCO_small"/>
    <property type="match status" value="1"/>
</dbReference>
<sequence>MSDVQDYNSSLSDAAVSRKYETFSYLPPLSKESTRAQIQYIVDKGWNPGIEHTEPENAISNYWYMWKLPMFGETDVDAILAEVENCHKAHPNNHVRLLGFDNFAQSAGAAMVIHRGTSV</sequence>
<gene>
    <name evidence="4" type="ORF">MNBD_GAMMA21-78</name>
</gene>
<name>A0A3B1AKM5_9ZZZZ</name>
<dbReference type="EMBL" id="UOFR01000076">
    <property type="protein sequence ID" value="VAX00414.1"/>
    <property type="molecule type" value="Genomic_DNA"/>
</dbReference>
<feature type="domain" description="Ribulose bisphosphate carboxylase small subunit" evidence="3">
    <location>
        <begin position="19"/>
        <end position="116"/>
    </location>
</feature>
<evidence type="ECO:0000259" key="3">
    <source>
        <dbReference type="SMART" id="SM00961"/>
    </source>
</evidence>
<dbReference type="InterPro" id="IPR036385">
    <property type="entry name" value="RuBisCO_ssu_sf"/>
</dbReference>
<dbReference type="InterPro" id="IPR000894">
    <property type="entry name" value="RuBisCO_ssu_dom"/>
</dbReference>
<dbReference type="PANTHER" id="PTHR31262">
    <property type="entry name" value="RIBULOSE BISPHOSPHATE CARBOXYLASE SMALL CHAIN 1, CHLOROPLASTIC"/>
    <property type="match status" value="1"/>
</dbReference>
<dbReference type="Gene3D" id="3.30.190.10">
    <property type="entry name" value="Ribulose bisphosphate carboxylase, small subunit"/>
    <property type="match status" value="1"/>
</dbReference>
<keyword evidence="4" id="KW-0456">Lyase</keyword>
<proteinExistence type="inferred from homology"/>
<dbReference type="GO" id="GO:0016984">
    <property type="term" value="F:ribulose-bisphosphate carboxylase activity"/>
    <property type="evidence" value="ECO:0007669"/>
    <property type="project" value="UniProtKB-EC"/>
</dbReference>
<keyword evidence="1" id="KW-0113">Calvin cycle</keyword>
<organism evidence="4">
    <name type="scientific">hydrothermal vent metagenome</name>
    <dbReference type="NCBI Taxonomy" id="652676"/>
    <lineage>
        <taxon>unclassified sequences</taxon>
        <taxon>metagenomes</taxon>
        <taxon>ecological metagenomes</taxon>
    </lineage>
</organism>